<evidence type="ECO:0000313" key="2">
    <source>
        <dbReference type="EMBL" id="OGG54343.1"/>
    </source>
</evidence>
<proteinExistence type="predicted"/>
<evidence type="ECO:0000256" key="1">
    <source>
        <dbReference type="SAM" id="Phobius"/>
    </source>
</evidence>
<dbReference type="EMBL" id="MFKF01000105">
    <property type="protein sequence ID" value="OGG54343.1"/>
    <property type="molecule type" value="Genomic_DNA"/>
</dbReference>
<feature type="transmembrane region" description="Helical" evidence="1">
    <location>
        <begin position="6"/>
        <end position="27"/>
    </location>
</feature>
<dbReference type="AlphaFoldDB" id="A0A1F6CYT7"/>
<keyword evidence="1" id="KW-0472">Membrane</keyword>
<name>A0A1F6CYT7_HANXR</name>
<sequence>MDLSVLQVVVISVLSPVSIAAGILCIITTANVNLAALVTNLLAVTLGGLRFVLDVSPRYRLSLTFLFILFLILALTADIRWGRKVLTHQKTRIRPTRIEIESAQAWVVHKSPDERWAYRLPKPFLKNRGDDHWSDLKLRITCDHDVTPIEGSFAIGEKAQIMFPPHILSQINQGQMIRFEILE</sequence>
<keyword evidence="1" id="KW-1133">Transmembrane helix</keyword>
<organism evidence="2 3">
    <name type="scientific">Handelsmanbacteria sp. (strain RIFCSPLOWO2_12_FULL_64_10)</name>
    <dbReference type="NCBI Taxonomy" id="1817868"/>
    <lineage>
        <taxon>Bacteria</taxon>
        <taxon>Candidatus Handelsmaniibacteriota</taxon>
    </lineage>
</organism>
<dbReference type="Proteomes" id="UP000178606">
    <property type="component" value="Unassembled WGS sequence"/>
</dbReference>
<accession>A0A1F6CYT7</accession>
<feature type="transmembrane region" description="Helical" evidence="1">
    <location>
        <begin position="34"/>
        <end position="53"/>
    </location>
</feature>
<comment type="caution">
    <text evidence="2">The sequence shown here is derived from an EMBL/GenBank/DDBJ whole genome shotgun (WGS) entry which is preliminary data.</text>
</comment>
<feature type="transmembrane region" description="Helical" evidence="1">
    <location>
        <begin position="59"/>
        <end position="77"/>
    </location>
</feature>
<reference evidence="2 3" key="1">
    <citation type="journal article" date="2016" name="Nat. Commun.">
        <title>Thousands of microbial genomes shed light on interconnected biogeochemical processes in an aquifer system.</title>
        <authorList>
            <person name="Anantharaman K."/>
            <person name="Brown C.T."/>
            <person name="Hug L.A."/>
            <person name="Sharon I."/>
            <person name="Castelle C.J."/>
            <person name="Probst A.J."/>
            <person name="Thomas B.C."/>
            <person name="Singh A."/>
            <person name="Wilkins M.J."/>
            <person name="Karaoz U."/>
            <person name="Brodie E.L."/>
            <person name="Williams K.H."/>
            <person name="Hubbard S.S."/>
            <person name="Banfield J.F."/>
        </authorList>
    </citation>
    <scope>NUCLEOTIDE SEQUENCE [LARGE SCALE GENOMIC DNA]</scope>
    <source>
        <strain evidence="3">RIFCSPLOWO2_12_FULL_64_10</strain>
    </source>
</reference>
<gene>
    <name evidence="2" type="ORF">A3F84_09280</name>
</gene>
<evidence type="ECO:0000313" key="3">
    <source>
        <dbReference type="Proteomes" id="UP000178606"/>
    </source>
</evidence>
<protein>
    <submittedName>
        <fullName evidence="2">Uncharacterized protein</fullName>
    </submittedName>
</protein>
<keyword evidence="1" id="KW-0812">Transmembrane</keyword>